<dbReference type="Proteomes" id="UP000230790">
    <property type="component" value="Unassembled WGS sequence"/>
</dbReference>
<dbReference type="InterPro" id="IPR011990">
    <property type="entry name" value="TPR-like_helical_dom_sf"/>
</dbReference>
<evidence type="ECO:0000313" key="2">
    <source>
        <dbReference type="EMBL" id="PJF46259.1"/>
    </source>
</evidence>
<dbReference type="InterPro" id="IPR019734">
    <property type="entry name" value="TPR_rpt"/>
</dbReference>
<dbReference type="PANTHER" id="PTHR10098:SF108">
    <property type="entry name" value="TETRATRICOPEPTIDE REPEAT PROTEIN 28"/>
    <property type="match status" value="1"/>
</dbReference>
<dbReference type="SUPFAM" id="SSF48452">
    <property type="entry name" value="TPR-like"/>
    <property type="match status" value="1"/>
</dbReference>
<dbReference type="Gene3D" id="1.25.40.10">
    <property type="entry name" value="Tetratricopeptide repeat domain"/>
    <property type="match status" value="1"/>
</dbReference>
<gene>
    <name evidence="2" type="ORF">CUN48_14710</name>
</gene>
<comment type="caution">
    <text evidence="2">The sequence shown here is derived from an EMBL/GenBank/DDBJ whole genome shotgun (WGS) entry which is preliminary data.</text>
</comment>
<dbReference type="SMART" id="SM00028">
    <property type="entry name" value="TPR"/>
    <property type="match status" value="6"/>
</dbReference>
<feature type="non-terminal residue" evidence="2">
    <location>
        <position position="1"/>
    </location>
</feature>
<name>A0A2M8Q8Z2_9CHLR</name>
<dbReference type="EMBL" id="PGTN01000339">
    <property type="protein sequence ID" value="PJF46259.1"/>
    <property type="molecule type" value="Genomic_DNA"/>
</dbReference>
<dbReference type="AlphaFoldDB" id="A0A2M8Q8Z2"/>
<dbReference type="Pfam" id="PF13181">
    <property type="entry name" value="TPR_8"/>
    <property type="match status" value="1"/>
</dbReference>
<dbReference type="Pfam" id="PF13176">
    <property type="entry name" value="TPR_7"/>
    <property type="match status" value="1"/>
</dbReference>
<dbReference type="Pfam" id="PF13424">
    <property type="entry name" value="TPR_12"/>
    <property type="match status" value="2"/>
</dbReference>
<proteinExistence type="predicted"/>
<feature type="non-terminal residue" evidence="2">
    <location>
        <position position="276"/>
    </location>
</feature>
<keyword evidence="1" id="KW-0802">TPR repeat</keyword>
<accession>A0A2M8Q8Z2</accession>
<evidence type="ECO:0008006" key="4">
    <source>
        <dbReference type="Google" id="ProtNLM"/>
    </source>
</evidence>
<evidence type="ECO:0000313" key="3">
    <source>
        <dbReference type="Proteomes" id="UP000230790"/>
    </source>
</evidence>
<dbReference type="PANTHER" id="PTHR10098">
    <property type="entry name" value="RAPSYN-RELATED"/>
    <property type="match status" value="1"/>
</dbReference>
<protein>
    <recommendedName>
        <fullName evidence="4">MalT-like TPR region domain-containing protein</fullName>
    </recommendedName>
</protein>
<feature type="repeat" description="TPR" evidence="1">
    <location>
        <begin position="5"/>
        <end position="38"/>
    </location>
</feature>
<sequence>LLAQARILSRIGEIALLEGDIDEAEQYYRRALTLLSGADRRERLSADESRATLPSASDAAGLDSLRAQALLGLGVVMRQRGHYDEAAAMLTEALRLYEQEGNQPEVATALTRLGGVAYLRRNFPEALAAWEKALAIRRTIGDREGEGSSLLNIAQVHTSLGDYAAALPLLHQALDIQRTVGNRWWENAVWNALGIIALTVGDYAEARRCLTTAERLSASVGDESGVAIARFNLAQVERECGDDAAAFARLQEAQQWAHENEDREFEAQCLTELALT</sequence>
<feature type="repeat" description="TPR" evidence="1">
    <location>
        <begin position="67"/>
        <end position="100"/>
    </location>
</feature>
<organism evidence="2 3">
    <name type="scientific">Candidatus Thermofonsia Clade 3 bacterium</name>
    <dbReference type="NCBI Taxonomy" id="2364212"/>
    <lineage>
        <taxon>Bacteria</taxon>
        <taxon>Bacillati</taxon>
        <taxon>Chloroflexota</taxon>
        <taxon>Candidatus Thermofontia</taxon>
        <taxon>Candidatus Thermofonsia Clade 3</taxon>
    </lineage>
</organism>
<dbReference type="PROSITE" id="PS50005">
    <property type="entry name" value="TPR"/>
    <property type="match status" value="2"/>
</dbReference>
<evidence type="ECO:0000256" key="1">
    <source>
        <dbReference type="PROSITE-ProRule" id="PRU00339"/>
    </source>
</evidence>
<reference evidence="2 3" key="1">
    <citation type="submission" date="2017-11" db="EMBL/GenBank/DDBJ databases">
        <title>Evolution of Phototrophy in the Chloroflexi Phylum Driven by Horizontal Gene Transfer.</title>
        <authorList>
            <person name="Ward L.M."/>
            <person name="Hemp J."/>
            <person name="Shih P.M."/>
            <person name="Mcglynn S.E."/>
            <person name="Fischer W."/>
        </authorList>
    </citation>
    <scope>NUCLEOTIDE SEQUENCE [LARGE SCALE GENOMIC DNA]</scope>
    <source>
        <strain evidence="2">JP3_7</strain>
    </source>
</reference>